<feature type="transmembrane region" description="Helical" evidence="1">
    <location>
        <begin position="395"/>
        <end position="411"/>
    </location>
</feature>
<sequence length="451" mass="50696">MSGNWFAIFVFSITIGTVWLFSVYDWGYGVLRGMLLLVLGLFLLSMQFFRRLTFSSDGMLRWAVWAFLAVVVLFNLFYGIRTLEVVRSTRYLGFDQAQMSYHAAKFLISKVNPYGQNSIVDPLVYNLAIARYQNRTECIKYSPQKMIASFSAFWDRPGGSAEGMEMFFPVIAADKKCEDIRRAFGSLGYPYGPVTIATYMPLVLAFEESGLFVAHLLLMGILAVLLFWIGWNLTRRGNAILACLPPLLVLLTPIFRHNFLGLAASDLPAVLFATVFVALWLKGRYELAALALALSLGSKIAPGLLFLPLIIRSPLRMGLTMVIVLAVFYMPFLLWDAEGLKNTFLVTMVNRSTDSTSLIHFISPSAALILKMTVLSALAVLVIWVTRRGWTGIRAFRYLAFAHIGFLFVAPSIHNNYLTWLLPVLGLALICEIYSNKRSQNSKKFKEEDAD</sequence>
<evidence type="ECO:0000313" key="2">
    <source>
        <dbReference type="EMBL" id="OGE00010.1"/>
    </source>
</evidence>
<evidence type="ECO:0000256" key="1">
    <source>
        <dbReference type="SAM" id="Phobius"/>
    </source>
</evidence>
<keyword evidence="1" id="KW-1133">Transmembrane helix</keyword>
<feature type="transmembrane region" description="Helical" evidence="1">
    <location>
        <begin position="318"/>
        <end position="337"/>
    </location>
</feature>
<proteinExistence type="predicted"/>
<dbReference type="EMBL" id="MFBT01000006">
    <property type="protein sequence ID" value="OGE00010.1"/>
    <property type="molecule type" value="Genomic_DNA"/>
</dbReference>
<evidence type="ECO:0008006" key="4">
    <source>
        <dbReference type="Google" id="ProtNLM"/>
    </source>
</evidence>
<keyword evidence="1" id="KW-0472">Membrane</keyword>
<dbReference type="AlphaFoldDB" id="A0A1F5H7G6"/>
<evidence type="ECO:0000313" key="3">
    <source>
        <dbReference type="Proteomes" id="UP000177039"/>
    </source>
</evidence>
<protein>
    <recommendedName>
        <fullName evidence="4">Glycosyltransferase RgtA/B/C/D-like domain-containing protein</fullName>
    </recommendedName>
</protein>
<comment type="caution">
    <text evidence="2">The sequence shown here is derived from an EMBL/GenBank/DDBJ whole genome shotgun (WGS) entry which is preliminary data.</text>
</comment>
<feature type="transmembrane region" description="Helical" evidence="1">
    <location>
        <begin position="210"/>
        <end position="231"/>
    </location>
</feature>
<dbReference type="Proteomes" id="UP000177039">
    <property type="component" value="Unassembled WGS sequence"/>
</dbReference>
<gene>
    <name evidence="2" type="ORF">A3B54_05130</name>
</gene>
<feature type="transmembrane region" description="Helical" evidence="1">
    <location>
        <begin position="417"/>
        <end position="435"/>
    </location>
</feature>
<feature type="transmembrane region" description="Helical" evidence="1">
    <location>
        <begin position="31"/>
        <end position="50"/>
    </location>
</feature>
<feature type="transmembrane region" description="Helical" evidence="1">
    <location>
        <begin position="62"/>
        <end position="80"/>
    </location>
</feature>
<feature type="transmembrane region" description="Helical" evidence="1">
    <location>
        <begin position="287"/>
        <end position="311"/>
    </location>
</feature>
<keyword evidence="1" id="KW-0812">Transmembrane</keyword>
<feature type="transmembrane region" description="Helical" evidence="1">
    <location>
        <begin position="6"/>
        <end position="24"/>
    </location>
</feature>
<feature type="transmembrane region" description="Helical" evidence="1">
    <location>
        <begin position="262"/>
        <end position="281"/>
    </location>
</feature>
<reference evidence="2 3" key="1">
    <citation type="journal article" date="2016" name="Nat. Commun.">
        <title>Thousands of microbial genomes shed light on interconnected biogeochemical processes in an aquifer system.</title>
        <authorList>
            <person name="Anantharaman K."/>
            <person name="Brown C.T."/>
            <person name="Hug L.A."/>
            <person name="Sharon I."/>
            <person name="Castelle C.J."/>
            <person name="Probst A.J."/>
            <person name="Thomas B.C."/>
            <person name="Singh A."/>
            <person name="Wilkins M.J."/>
            <person name="Karaoz U."/>
            <person name="Brodie E.L."/>
            <person name="Williams K.H."/>
            <person name="Hubbard S.S."/>
            <person name="Banfield J.F."/>
        </authorList>
    </citation>
    <scope>NUCLEOTIDE SEQUENCE [LARGE SCALE GENOMIC DNA]</scope>
</reference>
<name>A0A1F5H7G6_9BACT</name>
<accession>A0A1F5H7G6</accession>
<organism evidence="2 3">
    <name type="scientific">Candidatus Curtissbacteria bacterium RIFCSPLOWO2_01_FULL_42_50</name>
    <dbReference type="NCBI Taxonomy" id="1797730"/>
    <lineage>
        <taxon>Bacteria</taxon>
        <taxon>Candidatus Curtissiibacteriota</taxon>
    </lineage>
</organism>
<feature type="transmembrane region" description="Helical" evidence="1">
    <location>
        <begin position="357"/>
        <end position="383"/>
    </location>
</feature>